<dbReference type="SUPFAM" id="SSF55073">
    <property type="entry name" value="Nucleotide cyclase"/>
    <property type="match status" value="1"/>
</dbReference>
<dbReference type="GO" id="GO:0042802">
    <property type="term" value="F:identical protein binding"/>
    <property type="evidence" value="ECO:0007669"/>
    <property type="project" value="InterPro"/>
</dbReference>
<comment type="caution">
    <text evidence="5">The sequence shown here is derived from an EMBL/GenBank/DDBJ whole genome shotgun (WGS) entry which is preliminary data.</text>
</comment>
<dbReference type="Gene3D" id="3.30.70.1230">
    <property type="entry name" value="Nucleotide cyclase"/>
    <property type="match status" value="1"/>
</dbReference>
<dbReference type="Pfam" id="PF13191">
    <property type="entry name" value="AAA_16"/>
    <property type="match status" value="1"/>
</dbReference>
<dbReference type="AlphaFoldDB" id="A0A7Y4H6V7"/>
<reference evidence="5 6" key="1">
    <citation type="submission" date="2020-03" db="EMBL/GenBank/DDBJ databases">
        <title>Bradyrhizobium diversity isolated from nodules of Muelleranthus trifoliolatus.</title>
        <authorList>
            <person name="Klepa M."/>
            <person name="Helene L."/>
            <person name="Hungria M."/>
        </authorList>
    </citation>
    <scope>NUCLEOTIDE SEQUENCE [LARGE SCALE GENOMIC DNA]</scope>
    <source>
        <strain evidence="5 6">WSM 1744</strain>
    </source>
</reference>
<feature type="domain" description="Guanylate cyclase" evidence="4">
    <location>
        <begin position="96"/>
        <end position="226"/>
    </location>
</feature>
<dbReference type="PROSITE" id="PS50105">
    <property type="entry name" value="SAM_DOMAIN"/>
    <property type="match status" value="1"/>
</dbReference>
<dbReference type="GO" id="GO:0004016">
    <property type="term" value="F:adenylate cyclase activity"/>
    <property type="evidence" value="ECO:0007669"/>
    <property type="project" value="TreeGrafter"/>
</dbReference>
<dbReference type="PROSITE" id="PS50125">
    <property type="entry name" value="GUANYLATE_CYCLASE_2"/>
    <property type="match status" value="1"/>
</dbReference>
<dbReference type="GO" id="GO:0005524">
    <property type="term" value="F:ATP binding"/>
    <property type="evidence" value="ECO:0007669"/>
    <property type="project" value="UniProtKB-KW"/>
</dbReference>
<dbReference type="SMART" id="SM00454">
    <property type="entry name" value="SAM"/>
    <property type="match status" value="1"/>
</dbReference>
<keyword evidence="2" id="KW-0067">ATP-binding</keyword>
<protein>
    <submittedName>
        <fullName evidence="5">AAA family ATPase</fullName>
    </submittedName>
</protein>
<dbReference type="GO" id="GO:0009190">
    <property type="term" value="P:cyclic nucleotide biosynthetic process"/>
    <property type="evidence" value="ECO:0007669"/>
    <property type="project" value="InterPro"/>
</dbReference>
<dbReference type="InterPro" id="IPR027417">
    <property type="entry name" value="P-loop_NTPase"/>
</dbReference>
<dbReference type="SMART" id="SM00044">
    <property type="entry name" value="CYCc"/>
    <property type="match status" value="1"/>
</dbReference>
<dbReference type="InterPro" id="IPR011717">
    <property type="entry name" value="TPR-4"/>
</dbReference>
<dbReference type="InterPro" id="IPR001054">
    <property type="entry name" value="A/G_cyclase"/>
</dbReference>
<dbReference type="CDD" id="cd09487">
    <property type="entry name" value="SAM_superfamily"/>
    <property type="match status" value="1"/>
</dbReference>
<dbReference type="InterPro" id="IPR013761">
    <property type="entry name" value="SAM/pointed_sf"/>
</dbReference>
<dbReference type="SUPFAM" id="SSF52540">
    <property type="entry name" value="P-loop containing nucleoside triphosphate hydrolases"/>
    <property type="match status" value="1"/>
</dbReference>
<dbReference type="SUPFAM" id="SSF47769">
    <property type="entry name" value="SAM/Pointed domain"/>
    <property type="match status" value="1"/>
</dbReference>
<dbReference type="GO" id="GO:0005737">
    <property type="term" value="C:cytoplasm"/>
    <property type="evidence" value="ECO:0007669"/>
    <property type="project" value="TreeGrafter"/>
</dbReference>
<dbReference type="EMBL" id="JAAVLW010000006">
    <property type="protein sequence ID" value="NOJ48756.1"/>
    <property type="molecule type" value="Genomic_DNA"/>
</dbReference>
<dbReference type="RefSeq" id="WP_171711625.1">
    <property type="nucleotide sequence ID" value="NZ_JAAVLW010000006.1"/>
</dbReference>
<keyword evidence="6" id="KW-1185">Reference proteome</keyword>
<dbReference type="Pfam" id="PF07721">
    <property type="entry name" value="TPR_4"/>
    <property type="match status" value="2"/>
</dbReference>
<dbReference type="Gene3D" id="1.25.40.10">
    <property type="entry name" value="Tetratricopeptide repeat domain"/>
    <property type="match status" value="2"/>
</dbReference>
<keyword evidence="1" id="KW-0547">Nucleotide-binding</keyword>
<dbReference type="PANTHER" id="PTHR16305:SF28">
    <property type="entry name" value="GUANYLATE CYCLASE DOMAIN-CONTAINING PROTEIN"/>
    <property type="match status" value="1"/>
</dbReference>
<dbReference type="GO" id="GO:0035556">
    <property type="term" value="P:intracellular signal transduction"/>
    <property type="evidence" value="ECO:0007669"/>
    <property type="project" value="InterPro"/>
</dbReference>
<dbReference type="InterPro" id="IPR011990">
    <property type="entry name" value="TPR-like_helical_dom_sf"/>
</dbReference>
<evidence type="ECO:0000256" key="2">
    <source>
        <dbReference type="ARBA" id="ARBA00022840"/>
    </source>
</evidence>
<dbReference type="InterPro" id="IPR029787">
    <property type="entry name" value="Nucleotide_cyclase"/>
</dbReference>
<dbReference type="PANTHER" id="PTHR16305">
    <property type="entry name" value="TESTICULAR SOLUBLE ADENYLYL CYCLASE"/>
    <property type="match status" value="1"/>
</dbReference>
<organism evidence="5 6">
    <name type="scientific">Bradyrhizobium archetypum</name>
    <dbReference type="NCBI Taxonomy" id="2721160"/>
    <lineage>
        <taxon>Bacteria</taxon>
        <taxon>Pseudomonadati</taxon>
        <taxon>Pseudomonadota</taxon>
        <taxon>Alphaproteobacteria</taxon>
        <taxon>Hyphomicrobiales</taxon>
        <taxon>Nitrobacteraceae</taxon>
        <taxon>Bradyrhizobium</taxon>
    </lineage>
</organism>
<dbReference type="Pfam" id="PF00211">
    <property type="entry name" value="Guanylate_cyc"/>
    <property type="match status" value="1"/>
</dbReference>
<evidence type="ECO:0000313" key="6">
    <source>
        <dbReference type="Proteomes" id="UP000528734"/>
    </source>
</evidence>
<evidence type="ECO:0000313" key="5">
    <source>
        <dbReference type="EMBL" id="NOJ48756.1"/>
    </source>
</evidence>
<proteinExistence type="predicted"/>
<name>A0A7Y4H6V7_9BRAD</name>
<dbReference type="InterPro" id="IPR001660">
    <property type="entry name" value="SAM"/>
</dbReference>
<dbReference type="Proteomes" id="UP000528734">
    <property type="component" value="Unassembled WGS sequence"/>
</dbReference>
<dbReference type="Gene3D" id="3.40.50.300">
    <property type="entry name" value="P-loop containing nucleotide triphosphate hydrolases"/>
    <property type="match status" value="1"/>
</dbReference>
<evidence type="ECO:0000256" key="1">
    <source>
        <dbReference type="ARBA" id="ARBA00022741"/>
    </source>
</evidence>
<dbReference type="Gene3D" id="1.10.150.50">
    <property type="entry name" value="Transcription Factor, Ets-1"/>
    <property type="match status" value="1"/>
</dbReference>
<sequence length="1136" mass="125843">MTRTTTDVAEWLDQHGLARYAQTFIENNIDYDVLPDLTENDLKNLGVSLGHRKTLLRAIETLAVARQASTTTATAQPATEALLPSEHREAERRQITVLFCDLVGSTQLSEKLDPEDLQVLIDVYRSACTAAIRRYEGHVARYLGDGVMAFFGYPRAHEDDPVRAVHAALEMLSAITNIPGPVTLAARVGISSGPVVVGEIAGSGTATTRDWMDAVGETPNIAARLQALASPNALVISESTKRLVSAAFDLQDLGPQELKGVTRPLHVYRVLGAMHTASRFEAAHGGSLTPLAGRSTELNLLLDKWGKAKEGDGQVVLVSGIPGVGKSRLIHELKSNIQHEPCFVLQHQCSAYHSQSAFFPVIERIEQAAKLTAGDSDTEKLAKLKAYLADSGDDSIETALLIANLLSIPIQSHHELSELTPQQIKNRTVSKLVDMILAFSAQRPTLCIFEDVHWIDPTSLELLELIINQIDHARVLLIVSHRPEFRPTWSTHPNVAMHSLTRLSRSEVTGMIRDILRGQSIPQETLNQVIEKSDGVPLFIEELTSSILSAPTQSRPVEGDVERTAAPPIVPSVPETLHDALIERLDRVPQGRRLAQIAAVIGREFSYDLLSVALRISEDELHQSLLRLEEAGIIYRVGISPFIRFAFKHALLRDAIYNSLLRSSRRQIHGEIAAILADQFGEFVENRPEILAYHYSEGGNNGLAVRWWFKSGQHALAYSANVEAISHYRKALEALSALPESPARDKQEIEIQLALGIPLIAVRGYPADETRDAFARARTLCLKLDSRPEYFQALFGEWGNRWMGGKNDEALSMANEFLSRSRESTDSVPLMMAHRVMGSTLLTVGEFQSSKHHFEESIALSKQQGQRLSSLYMVEPQVASLLILSWDLWFLGYPDQALSRVSEALALARELAQPYTIAFAHYMTSVVHLLRGEPGRALASAEQSLEMSWEQRFSLYILLSQISRGHALAGLGQIAEAQTQIKLGLEEARKKGVGYFLPMMNSWLADAHAQSGDHATALSIVEQIIANTSDRTGRSWEAELHHQRARILLALDPARAREAEADLRQAIEVARRQSAKSLELRAATTLAEIWRTQGRFDEARDLIGPIYRWFDEGYDTKDLMRARDIQLGLTDSGRLG</sequence>
<gene>
    <name evidence="5" type="ORF">HCN50_21305</name>
</gene>
<accession>A0A7Y4H6V7</accession>
<dbReference type="Pfam" id="PF00536">
    <property type="entry name" value="SAM_1"/>
    <property type="match status" value="1"/>
</dbReference>
<dbReference type="SUPFAM" id="SSF48452">
    <property type="entry name" value="TPR-like"/>
    <property type="match status" value="2"/>
</dbReference>
<evidence type="ECO:0000259" key="4">
    <source>
        <dbReference type="PROSITE" id="PS50125"/>
    </source>
</evidence>
<feature type="domain" description="SAM" evidence="3">
    <location>
        <begin position="3"/>
        <end position="65"/>
    </location>
</feature>
<evidence type="ECO:0000259" key="3">
    <source>
        <dbReference type="PROSITE" id="PS50105"/>
    </source>
</evidence>
<dbReference type="CDD" id="cd07302">
    <property type="entry name" value="CHD"/>
    <property type="match status" value="1"/>
</dbReference>
<dbReference type="InterPro" id="IPR041664">
    <property type="entry name" value="AAA_16"/>
</dbReference>